<proteinExistence type="predicted"/>
<gene>
    <name evidence="1" type="ordered locus">AM1_5399</name>
</gene>
<dbReference type="STRING" id="329726.AM1_5399"/>
<protein>
    <submittedName>
        <fullName evidence="1">Uncharacterized protein</fullName>
    </submittedName>
</protein>
<keyword evidence="2" id="KW-1185">Reference proteome</keyword>
<dbReference type="AlphaFoldDB" id="B0CBV5"/>
<name>B0CBV5_ACAM1</name>
<organism evidence="1 2">
    <name type="scientific">Acaryochloris marina (strain MBIC 11017)</name>
    <dbReference type="NCBI Taxonomy" id="329726"/>
    <lineage>
        <taxon>Bacteria</taxon>
        <taxon>Bacillati</taxon>
        <taxon>Cyanobacteriota</taxon>
        <taxon>Cyanophyceae</taxon>
        <taxon>Acaryochloridales</taxon>
        <taxon>Acaryochloridaceae</taxon>
        <taxon>Acaryochloris</taxon>
    </lineage>
</organism>
<evidence type="ECO:0000313" key="1">
    <source>
        <dbReference type="EMBL" id="ABW30355.1"/>
    </source>
</evidence>
<dbReference type="EMBL" id="CP000828">
    <property type="protein sequence ID" value="ABW30355.1"/>
    <property type="molecule type" value="Genomic_DNA"/>
</dbReference>
<reference evidence="1 2" key="1">
    <citation type="journal article" date="2008" name="Proc. Natl. Acad. Sci. U.S.A.">
        <title>Niche adaptation and genome expansion in the chlorophyll d-producing cyanobacterium Acaryochloris marina.</title>
        <authorList>
            <person name="Swingley W.D."/>
            <person name="Chen M."/>
            <person name="Cheung P.C."/>
            <person name="Conrad A.L."/>
            <person name="Dejesa L.C."/>
            <person name="Hao J."/>
            <person name="Honchak B.M."/>
            <person name="Karbach L.E."/>
            <person name="Kurdoglu A."/>
            <person name="Lahiri S."/>
            <person name="Mastrian S.D."/>
            <person name="Miyashita H."/>
            <person name="Page L."/>
            <person name="Ramakrishna P."/>
            <person name="Satoh S."/>
            <person name="Sattley W.M."/>
            <person name="Shimada Y."/>
            <person name="Taylor H.L."/>
            <person name="Tomo T."/>
            <person name="Tsuchiya T."/>
            <person name="Wang Z.T."/>
            <person name="Raymond J."/>
            <person name="Mimuro M."/>
            <person name="Blankenship R.E."/>
            <person name="Touchman J.W."/>
        </authorList>
    </citation>
    <scope>NUCLEOTIDE SEQUENCE [LARGE SCALE GENOMIC DNA]</scope>
    <source>
        <strain evidence="2">MBIC 11017</strain>
    </source>
</reference>
<dbReference type="HOGENOM" id="CLU_3245609_0_0_3"/>
<dbReference type="Proteomes" id="UP000000268">
    <property type="component" value="Chromosome"/>
</dbReference>
<dbReference type="KEGG" id="amr:AM1_5399"/>
<evidence type="ECO:0000313" key="2">
    <source>
        <dbReference type="Proteomes" id="UP000000268"/>
    </source>
</evidence>
<sequence>MGKIIPTLRIDLFSHKVNPDLFLIKSLSIPTLKPLIHSVQKI</sequence>
<accession>B0CBV5</accession>